<sequence>MAKKTIMLNCAAGMSTSLLVTKMQQAAEAQGLDREIFACPASEADQHLEKGGIDVVLLGPQVSYMKGDFEGKVKGKGEGGKDVPLGVIDMQAYGMMNGEKVLAQAEELMGE</sequence>
<evidence type="ECO:0000256" key="3">
    <source>
        <dbReference type="ARBA" id="ARBA00022597"/>
    </source>
</evidence>
<accession>I7LB87</accession>
<dbReference type="PANTHER" id="PTHR34581:SF2">
    <property type="entry name" value="PTS SYSTEM N,N'-DIACETYLCHITOBIOSE-SPECIFIC EIIB COMPONENT"/>
    <property type="match status" value="1"/>
</dbReference>
<evidence type="ECO:0000259" key="8">
    <source>
        <dbReference type="PROSITE" id="PS51100"/>
    </source>
</evidence>
<gene>
    <name evidence="9" type="ORF">BN53_04650</name>
</gene>
<keyword evidence="5" id="KW-0598">Phosphotransferase system</keyword>
<evidence type="ECO:0000256" key="1">
    <source>
        <dbReference type="ARBA" id="ARBA00022448"/>
    </source>
</evidence>
<dbReference type="InterPro" id="IPR013012">
    <property type="entry name" value="PTS_EIIB_3"/>
</dbReference>
<dbReference type="OrthoDB" id="9808134at2"/>
<evidence type="ECO:0000256" key="5">
    <source>
        <dbReference type="ARBA" id="ARBA00022683"/>
    </source>
</evidence>
<dbReference type="EMBL" id="CAKD01000021">
    <property type="protein sequence ID" value="CCI85376.1"/>
    <property type="molecule type" value="Genomic_DNA"/>
</dbReference>
<evidence type="ECO:0000256" key="7">
    <source>
        <dbReference type="PROSITE-ProRule" id="PRU00423"/>
    </source>
</evidence>
<keyword evidence="1" id="KW-0813">Transport</keyword>
<proteinExistence type="predicted"/>
<dbReference type="Gene3D" id="3.40.50.2300">
    <property type="match status" value="1"/>
</dbReference>
<dbReference type="InterPro" id="IPR051819">
    <property type="entry name" value="PTS_sugar-specific_EIIB"/>
</dbReference>
<dbReference type="CDD" id="cd05564">
    <property type="entry name" value="PTS_IIB_chitobiose_lichenan"/>
    <property type="match status" value="1"/>
</dbReference>
<dbReference type="InterPro" id="IPR003501">
    <property type="entry name" value="PTS_EIIB_2/3"/>
</dbReference>
<evidence type="ECO:0000256" key="4">
    <source>
        <dbReference type="ARBA" id="ARBA00022679"/>
    </source>
</evidence>
<feature type="domain" description="PTS EIIB type-3" evidence="8">
    <location>
        <begin position="3"/>
        <end position="111"/>
    </location>
</feature>
<comment type="caution">
    <text evidence="9">The sequence shown here is derived from an EMBL/GenBank/DDBJ whole genome shotgun (WGS) entry which is preliminary data.</text>
</comment>
<reference evidence="9 10" key="1">
    <citation type="submission" date="2012-06" db="EMBL/GenBank/DDBJ databases">
        <title>Draft Genome Sequence of Lactobacillus pasteurii CRBIP 24.76T.</title>
        <authorList>
            <person name="Cousin S."/>
            <person name="Bouchier C."/>
            <person name="Loux V."/>
            <person name="Ma L."/>
            <person name="Creno S."/>
            <person name="Bizet C."/>
            <person name="Clermont D."/>
        </authorList>
    </citation>
    <scope>NUCLEOTIDE SEQUENCE [LARGE SCALE GENOMIC DNA]</scope>
    <source>
        <strain evidence="10">CRBIP 24.76T</strain>
    </source>
</reference>
<dbReference type="PANTHER" id="PTHR34581">
    <property type="entry name" value="PTS SYSTEM N,N'-DIACETYLCHITOBIOSE-SPECIFIC EIIB COMPONENT"/>
    <property type="match status" value="1"/>
</dbReference>
<dbReference type="SUPFAM" id="SSF52794">
    <property type="entry name" value="PTS system IIB component-like"/>
    <property type="match status" value="1"/>
</dbReference>
<keyword evidence="10" id="KW-1185">Reference proteome</keyword>
<organism evidence="9 10">
    <name type="scientific">Lactobacillus pasteurii DSM 23907 = CRBIP 24.76</name>
    <dbReference type="NCBI Taxonomy" id="1423790"/>
    <lineage>
        <taxon>Bacteria</taxon>
        <taxon>Bacillati</taxon>
        <taxon>Bacillota</taxon>
        <taxon>Bacilli</taxon>
        <taxon>Lactobacillales</taxon>
        <taxon>Lactobacillaceae</taxon>
        <taxon>Lactobacillus</taxon>
    </lineage>
</organism>
<dbReference type="eggNOG" id="COG1440">
    <property type="taxonomic scope" value="Bacteria"/>
</dbReference>
<dbReference type="Pfam" id="PF02302">
    <property type="entry name" value="PTS_IIB"/>
    <property type="match status" value="1"/>
</dbReference>
<dbReference type="Proteomes" id="UP000009311">
    <property type="component" value="Unassembled WGS sequence"/>
</dbReference>
<protein>
    <submittedName>
        <fullName evidence="9">PTS system, cellobiose-specific IIB component</fullName>
    </submittedName>
</protein>
<dbReference type="PROSITE" id="PS51100">
    <property type="entry name" value="PTS_EIIB_TYPE_3"/>
    <property type="match status" value="1"/>
</dbReference>
<keyword evidence="3" id="KW-0762">Sugar transport</keyword>
<keyword evidence="2" id="KW-0597">Phosphoprotein</keyword>
<dbReference type="STRING" id="1423790.BN53_04650"/>
<keyword evidence="4" id="KW-0808">Transferase</keyword>
<evidence type="ECO:0000313" key="10">
    <source>
        <dbReference type="Proteomes" id="UP000009311"/>
    </source>
</evidence>
<keyword evidence="6" id="KW-0418">Kinase</keyword>
<evidence type="ECO:0000313" key="9">
    <source>
        <dbReference type="EMBL" id="CCI85376.1"/>
    </source>
</evidence>
<dbReference type="GO" id="GO:0008982">
    <property type="term" value="F:protein-N(PI)-phosphohistidine-sugar phosphotransferase activity"/>
    <property type="evidence" value="ECO:0007669"/>
    <property type="project" value="InterPro"/>
</dbReference>
<dbReference type="GO" id="GO:0009401">
    <property type="term" value="P:phosphoenolpyruvate-dependent sugar phosphotransferase system"/>
    <property type="evidence" value="ECO:0007669"/>
    <property type="project" value="UniProtKB-KW"/>
</dbReference>
<dbReference type="InterPro" id="IPR036095">
    <property type="entry name" value="PTS_EIIB-like_sf"/>
</dbReference>
<dbReference type="AlphaFoldDB" id="I7LB87"/>
<evidence type="ECO:0000256" key="6">
    <source>
        <dbReference type="ARBA" id="ARBA00022777"/>
    </source>
</evidence>
<dbReference type="RefSeq" id="WP_009559928.1">
    <property type="nucleotide sequence ID" value="NZ_AYZN01000001.1"/>
</dbReference>
<feature type="modified residue" description="Phosphocysteine; by EIIA" evidence="7">
    <location>
        <position position="10"/>
    </location>
</feature>
<dbReference type="GO" id="GO:0016301">
    <property type="term" value="F:kinase activity"/>
    <property type="evidence" value="ECO:0007669"/>
    <property type="project" value="UniProtKB-KW"/>
</dbReference>
<name>I7LB87_9LACO</name>
<evidence type="ECO:0000256" key="2">
    <source>
        <dbReference type="ARBA" id="ARBA00022553"/>
    </source>
</evidence>